<keyword evidence="1" id="KW-0472">Membrane</keyword>
<dbReference type="SUPFAM" id="SSF74653">
    <property type="entry name" value="TolA/TonB C-terminal domain"/>
    <property type="match status" value="1"/>
</dbReference>
<dbReference type="InterPro" id="IPR037682">
    <property type="entry name" value="TonB_C"/>
</dbReference>
<dbReference type="PROSITE" id="PS52015">
    <property type="entry name" value="TONB_CTD"/>
    <property type="match status" value="1"/>
</dbReference>
<evidence type="ECO:0000256" key="1">
    <source>
        <dbReference type="SAM" id="Phobius"/>
    </source>
</evidence>
<protein>
    <submittedName>
        <fullName evidence="3">Energy transducer TonB</fullName>
    </submittedName>
</protein>
<dbReference type="PANTHER" id="PTHR33446">
    <property type="entry name" value="PROTEIN TONB-RELATED"/>
    <property type="match status" value="1"/>
</dbReference>
<keyword evidence="1" id="KW-1133">Transmembrane helix</keyword>
<sequence>MKRHDIRLRKEAISSRRIQRHKDFGKIMQEHQRINGSRNVTRFLTVIVSLGLIGAMTYWSIPKRDKVVVNAPEKFNFKTERYLIKVPSLNVKAVEDNGRIISVLGASAEPQGGHEAYLEYLSNNLEYPELAVEDKVSGVVLVQFRVLEDSTISDFRIIKNLGFECDEEAVRLIQNGPKWIPGKIENIVTHGVMIVPVTFQLP</sequence>
<keyword evidence="1" id="KW-0812">Transmembrane</keyword>
<name>A0ABT8KRZ4_9BACT</name>
<proteinExistence type="predicted"/>
<dbReference type="Proteomes" id="UP001172082">
    <property type="component" value="Unassembled WGS sequence"/>
</dbReference>
<accession>A0ABT8KRZ4</accession>
<dbReference type="Pfam" id="PF03544">
    <property type="entry name" value="TonB_C"/>
    <property type="match status" value="1"/>
</dbReference>
<dbReference type="PANTHER" id="PTHR33446:SF2">
    <property type="entry name" value="PROTEIN TONB"/>
    <property type="match status" value="1"/>
</dbReference>
<organism evidence="3 4">
    <name type="scientific">Splendidivirga corallicola</name>
    <dbReference type="NCBI Taxonomy" id="3051826"/>
    <lineage>
        <taxon>Bacteria</taxon>
        <taxon>Pseudomonadati</taxon>
        <taxon>Bacteroidota</taxon>
        <taxon>Cytophagia</taxon>
        <taxon>Cytophagales</taxon>
        <taxon>Splendidivirgaceae</taxon>
        <taxon>Splendidivirga</taxon>
    </lineage>
</organism>
<evidence type="ECO:0000313" key="3">
    <source>
        <dbReference type="EMBL" id="MDN5203514.1"/>
    </source>
</evidence>
<dbReference type="InterPro" id="IPR051045">
    <property type="entry name" value="TonB-dependent_transducer"/>
</dbReference>
<reference evidence="3" key="1">
    <citation type="submission" date="2023-06" db="EMBL/GenBank/DDBJ databases">
        <title>Genomic of Parafulvivirga corallium.</title>
        <authorList>
            <person name="Wang G."/>
        </authorList>
    </citation>
    <scope>NUCLEOTIDE SEQUENCE</scope>
    <source>
        <strain evidence="3">BMA10</strain>
    </source>
</reference>
<dbReference type="EMBL" id="JAUJEA010000007">
    <property type="protein sequence ID" value="MDN5203514.1"/>
    <property type="molecule type" value="Genomic_DNA"/>
</dbReference>
<keyword evidence="4" id="KW-1185">Reference proteome</keyword>
<evidence type="ECO:0000259" key="2">
    <source>
        <dbReference type="PROSITE" id="PS52015"/>
    </source>
</evidence>
<dbReference type="Gene3D" id="3.30.1150.10">
    <property type="match status" value="1"/>
</dbReference>
<dbReference type="RefSeq" id="WP_346753536.1">
    <property type="nucleotide sequence ID" value="NZ_JAUJEA010000007.1"/>
</dbReference>
<feature type="domain" description="TonB C-terminal" evidence="2">
    <location>
        <begin position="112"/>
        <end position="202"/>
    </location>
</feature>
<evidence type="ECO:0000313" key="4">
    <source>
        <dbReference type="Proteomes" id="UP001172082"/>
    </source>
</evidence>
<gene>
    <name evidence="3" type="ORF">QQ008_19155</name>
</gene>
<comment type="caution">
    <text evidence="3">The sequence shown here is derived from an EMBL/GenBank/DDBJ whole genome shotgun (WGS) entry which is preliminary data.</text>
</comment>
<feature type="transmembrane region" description="Helical" evidence="1">
    <location>
        <begin position="43"/>
        <end position="61"/>
    </location>
</feature>